<dbReference type="EMBL" id="JAGSXH010000016">
    <property type="protein sequence ID" value="MBS2962812.1"/>
    <property type="molecule type" value="Genomic_DNA"/>
</dbReference>
<feature type="transmembrane region" description="Helical" evidence="9">
    <location>
        <begin position="12"/>
        <end position="31"/>
    </location>
</feature>
<keyword evidence="7 9" id="KW-0924">Ammonia transport</keyword>
<keyword evidence="5 9" id="KW-1133">Transmembrane helix</keyword>
<feature type="domain" description="Ammonium transporter AmtB-like" evidence="10">
    <location>
        <begin position="10"/>
        <end position="422"/>
    </location>
</feature>
<evidence type="ECO:0000256" key="7">
    <source>
        <dbReference type="ARBA" id="ARBA00023177"/>
    </source>
</evidence>
<evidence type="ECO:0000259" key="10">
    <source>
        <dbReference type="Pfam" id="PF00909"/>
    </source>
</evidence>
<dbReference type="Proteomes" id="UP000677913">
    <property type="component" value="Unassembled WGS sequence"/>
</dbReference>
<dbReference type="InterPro" id="IPR024041">
    <property type="entry name" value="NH4_transpt_AmtB-like_dom"/>
</dbReference>
<dbReference type="Pfam" id="PF00909">
    <property type="entry name" value="Ammonium_transp"/>
    <property type="match status" value="1"/>
</dbReference>
<dbReference type="NCBIfam" id="TIGR00836">
    <property type="entry name" value="amt"/>
    <property type="match status" value="1"/>
</dbReference>
<dbReference type="InterPro" id="IPR018047">
    <property type="entry name" value="Ammonium_transpt_CS"/>
</dbReference>
<feature type="transmembrane region" description="Helical" evidence="9">
    <location>
        <begin position="240"/>
        <end position="260"/>
    </location>
</feature>
<dbReference type="PROSITE" id="PS01219">
    <property type="entry name" value="AMMONIUM_TRANSP"/>
    <property type="match status" value="1"/>
</dbReference>
<reference evidence="11" key="1">
    <citation type="submission" date="2021-04" db="EMBL/GenBank/DDBJ databases">
        <title>Genome based classification of Actinospica acidithermotolerans sp. nov., an actinobacterium isolated from an Indonesian hot spring.</title>
        <authorList>
            <person name="Kusuma A.B."/>
            <person name="Putra K.E."/>
            <person name="Nafisah S."/>
            <person name="Loh J."/>
            <person name="Nouioui I."/>
            <person name="Goodfellow M."/>
        </authorList>
    </citation>
    <scope>NUCLEOTIDE SEQUENCE</scope>
    <source>
        <strain evidence="11">DSM 45618</strain>
    </source>
</reference>
<comment type="caution">
    <text evidence="11">The sequence shown here is derived from an EMBL/GenBank/DDBJ whole genome shotgun (WGS) entry which is preliminary data.</text>
</comment>
<evidence type="ECO:0000256" key="4">
    <source>
        <dbReference type="ARBA" id="ARBA00022692"/>
    </source>
</evidence>
<comment type="similarity">
    <text evidence="2 9">Belongs to the ammonia transporter channel (TC 1.A.11.2) family.</text>
</comment>
<keyword evidence="6 9" id="KW-0472">Membrane</keyword>
<feature type="transmembrane region" description="Helical" evidence="9">
    <location>
        <begin position="136"/>
        <end position="159"/>
    </location>
</feature>
<dbReference type="GO" id="GO:0008519">
    <property type="term" value="F:ammonium channel activity"/>
    <property type="evidence" value="ECO:0007669"/>
    <property type="project" value="InterPro"/>
</dbReference>
<evidence type="ECO:0000313" key="12">
    <source>
        <dbReference type="Proteomes" id="UP000677913"/>
    </source>
</evidence>
<dbReference type="PANTHER" id="PTHR43029:SF10">
    <property type="entry name" value="AMMONIUM TRANSPORTER MEP2"/>
    <property type="match status" value="1"/>
</dbReference>
<dbReference type="InterPro" id="IPR001905">
    <property type="entry name" value="Ammonium_transpt"/>
</dbReference>
<protein>
    <recommendedName>
        <fullName evidence="8 9">Ammonium transporter</fullName>
    </recommendedName>
</protein>
<evidence type="ECO:0000256" key="5">
    <source>
        <dbReference type="ARBA" id="ARBA00022989"/>
    </source>
</evidence>
<name>A0A8J8BAC4_9ACTN</name>
<feature type="transmembrane region" description="Helical" evidence="9">
    <location>
        <begin position="326"/>
        <end position="345"/>
    </location>
</feature>
<evidence type="ECO:0000256" key="9">
    <source>
        <dbReference type="RuleBase" id="RU362002"/>
    </source>
</evidence>
<dbReference type="RefSeq" id="WP_211465903.1">
    <property type="nucleotide sequence ID" value="NZ_JAGSXH010000016.1"/>
</dbReference>
<feature type="transmembrane region" description="Helical" evidence="9">
    <location>
        <begin position="211"/>
        <end position="228"/>
    </location>
</feature>
<feature type="transmembrane region" description="Helical" evidence="9">
    <location>
        <begin position="108"/>
        <end position="129"/>
    </location>
</feature>
<proteinExistence type="inferred from homology"/>
<evidence type="ECO:0000256" key="8">
    <source>
        <dbReference type="ARBA" id="ARBA00050025"/>
    </source>
</evidence>
<dbReference type="InterPro" id="IPR029020">
    <property type="entry name" value="Ammonium/urea_transptr"/>
</dbReference>
<comment type="subcellular location">
    <subcellularLocation>
        <location evidence="9">Cell membrane</location>
        <topology evidence="9">Multi-pass membrane protein</topology>
    </subcellularLocation>
    <subcellularLocation>
        <location evidence="1">Membrane</location>
        <topology evidence="1">Multi-pass membrane protein</topology>
    </subcellularLocation>
</comment>
<evidence type="ECO:0000256" key="6">
    <source>
        <dbReference type="ARBA" id="ARBA00023136"/>
    </source>
</evidence>
<keyword evidence="12" id="KW-1185">Reference proteome</keyword>
<evidence type="ECO:0000313" key="11">
    <source>
        <dbReference type="EMBL" id="MBS2962812.1"/>
    </source>
</evidence>
<evidence type="ECO:0000256" key="1">
    <source>
        <dbReference type="ARBA" id="ARBA00004141"/>
    </source>
</evidence>
<dbReference type="SUPFAM" id="SSF111352">
    <property type="entry name" value="Ammonium transporter"/>
    <property type="match status" value="1"/>
</dbReference>
<sequence length="459" mass="47782">MPTLDSGNTAWVLASSALVLLMTPGLAFFYGGMVRAKSVLNMLMMNFICIAVVTVAWVLYGWSVSFGNANDANGSGFWGGLTQWGMHSIATGASSGHPGIYGSTGVPLFAVACFQLMFAIITPALISGAIADRTKFVGWTVYVIGWVTVIYFPVAHWVFSPNGFINAKLHVMDFAGGTAVHINAGAGALACALVVGKRVGYKKDPMRPHNVPFVMLGAALLWFGWFGFNAGSALTASGQASVVFLNTQVATCTAVIGWLAAEKIQHGKFTTVGAASGAVAGLVAITPACASVSPMGAIFVGLIPGFVCCYAVNLKNRFNFDDSLDVVGVHLVGGILGTLLIGLFADPIEVGAYTNGAREGLFYGGGLDQLWAQTEGAAIVFAYSFVVSFLLALLVHKTIGLRVTEEAEITGVDQTEHAETAYDWGGLSGSLHRAAVSLAAATASAAETLPATSEEKVEA</sequence>
<feature type="transmembrane region" description="Helical" evidence="9">
    <location>
        <begin position="296"/>
        <end position="314"/>
    </location>
</feature>
<organism evidence="11 12">
    <name type="scientific">Actinocrinis puniceicyclus</name>
    <dbReference type="NCBI Taxonomy" id="977794"/>
    <lineage>
        <taxon>Bacteria</taxon>
        <taxon>Bacillati</taxon>
        <taxon>Actinomycetota</taxon>
        <taxon>Actinomycetes</taxon>
        <taxon>Catenulisporales</taxon>
        <taxon>Actinospicaceae</taxon>
        <taxon>Actinocrinis</taxon>
    </lineage>
</organism>
<keyword evidence="3 9" id="KW-0813">Transport</keyword>
<dbReference type="Gene3D" id="1.10.3430.10">
    <property type="entry name" value="Ammonium transporter AmtB like domains"/>
    <property type="match status" value="1"/>
</dbReference>
<dbReference type="PANTHER" id="PTHR43029">
    <property type="entry name" value="AMMONIUM TRANSPORTER MEP2"/>
    <property type="match status" value="1"/>
</dbReference>
<dbReference type="GO" id="GO:0005886">
    <property type="term" value="C:plasma membrane"/>
    <property type="evidence" value="ECO:0007669"/>
    <property type="project" value="UniProtKB-SubCell"/>
</dbReference>
<accession>A0A8J8BAC4</accession>
<gene>
    <name evidence="11" type="ORF">KGA66_07150</name>
</gene>
<feature type="transmembrane region" description="Helical" evidence="9">
    <location>
        <begin position="179"/>
        <end position="199"/>
    </location>
</feature>
<feature type="transmembrane region" description="Helical" evidence="9">
    <location>
        <begin position="43"/>
        <end position="62"/>
    </location>
</feature>
<keyword evidence="4 9" id="KW-0812">Transmembrane</keyword>
<feature type="transmembrane region" description="Helical" evidence="9">
    <location>
        <begin position="376"/>
        <end position="395"/>
    </location>
</feature>
<evidence type="ECO:0000256" key="3">
    <source>
        <dbReference type="ARBA" id="ARBA00022448"/>
    </source>
</evidence>
<dbReference type="AlphaFoldDB" id="A0A8J8BAC4"/>
<evidence type="ECO:0000256" key="2">
    <source>
        <dbReference type="ARBA" id="ARBA00005887"/>
    </source>
</evidence>
<feature type="transmembrane region" description="Helical" evidence="9">
    <location>
        <begin position="272"/>
        <end position="290"/>
    </location>
</feature>